<reference evidence="1 2" key="1">
    <citation type="journal article" date="2015" name="Genome Announc.">
        <title>Complete Genome Sequence of Spiroplasma litorale TN-1T (DSM 21781), a Bacterium Isolated from a Green-Eyed Horsefly (Tabanus nigrovittatus).</title>
        <authorList>
            <person name="Lo W.S."/>
            <person name="Lai Y.C."/>
            <person name="Lien Y.W."/>
            <person name="Wang T.H."/>
            <person name="Kuo C.H."/>
        </authorList>
    </citation>
    <scope>NUCLEOTIDE SEQUENCE [LARGE SCALE GENOMIC DNA]</scope>
    <source>
        <strain evidence="1 2">TN-1</strain>
    </source>
</reference>
<dbReference type="Proteomes" id="UP000067476">
    <property type="component" value="Chromosome"/>
</dbReference>
<name>A0A0K1W1H0_9MOLU</name>
<dbReference type="STRING" id="216942.SLITO_v1c03640"/>
<sequence length="92" mass="10702">MNFSELEQVVINMFDLKLIELRKEIPSIKFSDVIGYFNNIILKNNKVIDLNDIAFYIMNIKVNKVCEYINFLEISLANNSNIKLDLESILEG</sequence>
<dbReference type="AlphaFoldDB" id="A0A0K1W1H0"/>
<gene>
    <name evidence="1" type="ORF">SLITO_v1c03640</name>
</gene>
<protein>
    <submittedName>
        <fullName evidence="1">Uncharacterized protein</fullName>
    </submittedName>
</protein>
<dbReference type="OrthoDB" id="389807at2"/>
<evidence type="ECO:0000313" key="2">
    <source>
        <dbReference type="Proteomes" id="UP000067476"/>
    </source>
</evidence>
<keyword evidence="2" id="KW-1185">Reference proteome</keyword>
<organism evidence="1 2">
    <name type="scientific">Spiroplasma litorale</name>
    <dbReference type="NCBI Taxonomy" id="216942"/>
    <lineage>
        <taxon>Bacteria</taxon>
        <taxon>Bacillati</taxon>
        <taxon>Mycoplasmatota</taxon>
        <taxon>Mollicutes</taxon>
        <taxon>Entomoplasmatales</taxon>
        <taxon>Spiroplasmataceae</taxon>
        <taxon>Spiroplasma</taxon>
    </lineage>
</organism>
<proteinExistence type="predicted"/>
<accession>A0A0K1W1H0</accession>
<evidence type="ECO:0000313" key="1">
    <source>
        <dbReference type="EMBL" id="AKX34018.1"/>
    </source>
</evidence>
<dbReference type="KEGG" id="sll:SLITO_v1c03640"/>
<dbReference type="RefSeq" id="WP_075058112.1">
    <property type="nucleotide sequence ID" value="NZ_CP012357.1"/>
</dbReference>
<dbReference type="PATRIC" id="fig|216942.3.peg.367"/>
<dbReference type="EMBL" id="CP012357">
    <property type="protein sequence ID" value="AKX34018.1"/>
    <property type="molecule type" value="Genomic_DNA"/>
</dbReference>